<dbReference type="Gene3D" id="1.10.10.820">
    <property type="match status" value="1"/>
</dbReference>
<dbReference type="GO" id="GO:0098858">
    <property type="term" value="C:actin-based cell projection"/>
    <property type="evidence" value="ECO:0007669"/>
    <property type="project" value="TreeGrafter"/>
</dbReference>
<dbReference type="WBParaSite" id="BTMF_0001717701-mRNA-1">
    <property type="protein sequence ID" value="BTMF_0001717701-mRNA-1"/>
    <property type="gene ID" value="BTMF_0001717701"/>
</dbReference>
<keyword evidence="3 6" id="KW-0518">Myosin</keyword>
<dbReference type="InterPro" id="IPR036961">
    <property type="entry name" value="Kinesin_motor_dom_sf"/>
</dbReference>
<organism evidence="8">
    <name type="scientific">Brugia timori</name>
    <dbReference type="NCBI Taxonomy" id="42155"/>
    <lineage>
        <taxon>Eukaryota</taxon>
        <taxon>Metazoa</taxon>
        <taxon>Ecdysozoa</taxon>
        <taxon>Nematoda</taxon>
        <taxon>Chromadorea</taxon>
        <taxon>Rhabditida</taxon>
        <taxon>Spirurina</taxon>
        <taxon>Spiruromorpha</taxon>
        <taxon>Filarioidea</taxon>
        <taxon>Onchocercidae</taxon>
        <taxon>Brugia</taxon>
    </lineage>
</organism>
<evidence type="ECO:0000313" key="8">
    <source>
        <dbReference type="WBParaSite" id="BTMF_0001717701-mRNA-1"/>
    </source>
</evidence>
<dbReference type="PROSITE" id="PS51456">
    <property type="entry name" value="MYOSIN_MOTOR"/>
    <property type="match status" value="1"/>
</dbReference>
<comment type="caution">
    <text evidence="6">Lacks conserved residue(s) required for the propagation of feature annotation.</text>
</comment>
<evidence type="ECO:0000256" key="3">
    <source>
        <dbReference type="ARBA" id="ARBA00023123"/>
    </source>
</evidence>
<dbReference type="SUPFAM" id="SSF52540">
    <property type="entry name" value="P-loop containing nucleoside triphosphate hydrolases"/>
    <property type="match status" value="1"/>
</dbReference>
<dbReference type="Gene3D" id="3.40.850.10">
    <property type="entry name" value="Kinesin motor domain"/>
    <property type="match status" value="1"/>
</dbReference>
<dbReference type="Pfam" id="PF00063">
    <property type="entry name" value="Myosin_head"/>
    <property type="match status" value="1"/>
</dbReference>
<keyword evidence="4" id="KW-0505">Motor protein</keyword>
<comment type="similarity">
    <text evidence="6">Belongs to the TRAFAC class myosin-kinesin ATPase superfamily. Myosin family.</text>
</comment>
<keyword evidence="1" id="KW-0547">Nucleotide-binding</keyword>
<evidence type="ECO:0000256" key="6">
    <source>
        <dbReference type="PROSITE-ProRule" id="PRU00782"/>
    </source>
</evidence>
<keyword evidence="2" id="KW-0067">ATP-binding</keyword>
<dbReference type="STRING" id="42155.A0A0R3RAW1"/>
<dbReference type="AlphaFoldDB" id="A0A0R3RAW1"/>
<evidence type="ECO:0000259" key="7">
    <source>
        <dbReference type="PROSITE" id="PS51456"/>
    </source>
</evidence>
<accession>A0A0R3RAW1</accession>
<sequence length="236" mass="27297">LARIENEQSKHECICFWYITSKLKQINLDCCKSSGKTYNLIQCANYLINTSTQYTLRQTVTVQQLDAVVRILDAFGSARTLKNTQGTRMSYFMEMIYRNQRLGECNYNVFYELCSSMDINEKHKLGLKNEQQYFYLNQGKVSMDPLLLCKKYENLCNSFELLDISEHQQDFIQHILAAILHIGNLNGAINETNDQSNDIVTVVEIGNEQELKWCAYLLEVDLESLSQLLTQKEVVS</sequence>
<dbReference type="Gene3D" id="1.20.120.720">
    <property type="entry name" value="Myosin VI head, motor domain, U50 subdomain"/>
    <property type="match status" value="1"/>
</dbReference>
<dbReference type="InterPro" id="IPR027417">
    <property type="entry name" value="P-loop_NTPase"/>
</dbReference>
<feature type="domain" description="Myosin motor" evidence="7">
    <location>
        <begin position="1"/>
        <end position="236"/>
    </location>
</feature>
<name>A0A0R3RAW1_9BILA</name>
<dbReference type="GO" id="GO:0005524">
    <property type="term" value="F:ATP binding"/>
    <property type="evidence" value="ECO:0007669"/>
    <property type="project" value="UniProtKB-KW"/>
</dbReference>
<dbReference type="InterPro" id="IPR001609">
    <property type="entry name" value="Myosin_head_motor_dom-like"/>
</dbReference>
<dbReference type="GO" id="GO:0016459">
    <property type="term" value="C:myosin complex"/>
    <property type="evidence" value="ECO:0007669"/>
    <property type="project" value="UniProtKB-KW"/>
</dbReference>
<reference evidence="8" key="1">
    <citation type="submission" date="2017-02" db="UniProtKB">
        <authorList>
            <consortium name="WormBaseParasite"/>
        </authorList>
    </citation>
    <scope>IDENTIFICATION</scope>
</reference>
<dbReference type="GO" id="GO:0051015">
    <property type="term" value="F:actin filament binding"/>
    <property type="evidence" value="ECO:0007669"/>
    <property type="project" value="TreeGrafter"/>
</dbReference>
<evidence type="ECO:0000256" key="2">
    <source>
        <dbReference type="ARBA" id="ARBA00022840"/>
    </source>
</evidence>
<dbReference type="PANTHER" id="PTHR13140:SF709">
    <property type="entry name" value="UNCONVENTIONAL MYOSIN-XV"/>
    <property type="match status" value="1"/>
</dbReference>
<evidence type="ECO:0000256" key="4">
    <source>
        <dbReference type="ARBA" id="ARBA00023175"/>
    </source>
</evidence>
<dbReference type="GO" id="GO:0016020">
    <property type="term" value="C:membrane"/>
    <property type="evidence" value="ECO:0007669"/>
    <property type="project" value="TreeGrafter"/>
</dbReference>
<dbReference type="PANTHER" id="PTHR13140">
    <property type="entry name" value="MYOSIN"/>
    <property type="match status" value="1"/>
</dbReference>
<evidence type="ECO:0000256" key="5">
    <source>
        <dbReference type="ARBA" id="ARBA00023203"/>
    </source>
</evidence>
<evidence type="ECO:0000256" key="1">
    <source>
        <dbReference type="ARBA" id="ARBA00022741"/>
    </source>
</evidence>
<protein>
    <submittedName>
        <fullName evidence="8">Myosin motor domain-containing protein</fullName>
    </submittedName>
</protein>
<dbReference type="GO" id="GO:0000146">
    <property type="term" value="F:microfilament motor activity"/>
    <property type="evidence" value="ECO:0007669"/>
    <property type="project" value="TreeGrafter"/>
</dbReference>
<keyword evidence="5 6" id="KW-0009">Actin-binding</keyword>
<dbReference type="GO" id="GO:0007015">
    <property type="term" value="P:actin filament organization"/>
    <property type="evidence" value="ECO:0007669"/>
    <property type="project" value="TreeGrafter"/>
</dbReference>
<proteinExistence type="inferred from homology"/>
<dbReference type="GO" id="GO:0005737">
    <property type="term" value="C:cytoplasm"/>
    <property type="evidence" value="ECO:0007669"/>
    <property type="project" value="TreeGrafter"/>
</dbReference>